<dbReference type="KEGG" id="rba:RB1901"/>
<keyword evidence="2" id="KW-1185">Reference proteome</keyword>
<accession>Q7UWN6</accession>
<evidence type="ECO:0000313" key="2">
    <source>
        <dbReference type="Proteomes" id="UP000001025"/>
    </source>
</evidence>
<protein>
    <submittedName>
        <fullName evidence="1">Uncharacterized protein</fullName>
    </submittedName>
</protein>
<organism evidence="1 2">
    <name type="scientific">Rhodopirellula baltica (strain DSM 10527 / NCIMB 13988 / SH1)</name>
    <dbReference type="NCBI Taxonomy" id="243090"/>
    <lineage>
        <taxon>Bacteria</taxon>
        <taxon>Pseudomonadati</taxon>
        <taxon>Planctomycetota</taxon>
        <taxon>Planctomycetia</taxon>
        <taxon>Pirellulales</taxon>
        <taxon>Pirellulaceae</taxon>
        <taxon>Rhodopirellula</taxon>
    </lineage>
</organism>
<name>Q7UWN6_RHOBA</name>
<dbReference type="Proteomes" id="UP000001025">
    <property type="component" value="Chromosome"/>
</dbReference>
<dbReference type="InParanoid" id="Q7UWN6"/>
<dbReference type="EnsemblBacteria" id="CAD72326">
    <property type="protein sequence ID" value="CAD72326"/>
    <property type="gene ID" value="RB1901"/>
</dbReference>
<dbReference type="STRING" id="243090.RB1901"/>
<dbReference type="EMBL" id="BX294136">
    <property type="protein sequence ID" value="CAD72326.1"/>
    <property type="molecule type" value="Genomic_DNA"/>
</dbReference>
<dbReference type="HOGENOM" id="CLU_1894551_0_0_0"/>
<reference evidence="1 2" key="1">
    <citation type="journal article" date="2003" name="Proc. Natl. Acad. Sci. U.S.A.">
        <title>Complete genome sequence of the marine planctomycete Pirellula sp. strain 1.</title>
        <authorList>
            <person name="Gloeckner F.O."/>
            <person name="Kube M."/>
            <person name="Bauer M."/>
            <person name="Teeling H."/>
            <person name="Lombardot T."/>
            <person name="Ludwig W."/>
            <person name="Gade D."/>
            <person name="Beck A."/>
            <person name="Borzym K."/>
            <person name="Heitmann K."/>
            <person name="Rabus R."/>
            <person name="Schlesner H."/>
            <person name="Amann R."/>
            <person name="Reinhardt R."/>
        </authorList>
    </citation>
    <scope>NUCLEOTIDE SEQUENCE [LARGE SCALE GENOMIC DNA]</scope>
    <source>
        <strain evidence="2">DSM 10527 / NCIMB 13988 / SH1</strain>
    </source>
</reference>
<dbReference type="AlphaFoldDB" id="Q7UWN6"/>
<proteinExistence type="predicted"/>
<sequence>MDARLEGRLNAGHGCLLARHASASLFNGRIRSAVIRERCAIIHRPERCPKCASFEGCAPLERRWGHSERSGTHSGGHWNGVCFDSPTSPVPIARSTECCVNCLFHVRTPLVCLCKVLLNSPLLPSSMFHRRSGW</sequence>
<gene>
    <name evidence="1" type="ordered locus">RB1901</name>
</gene>
<evidence type="ECO:0000313" key="1">
    <source>
        <dbReference type="EMBL" id="CAD72326.1"/>
    </source>
</evidence>